<dbReference type="InterPro" id="IPR003661">
    <property type="entry name" value="HisK_dim/P_dom"/>
</dbReference>
<gene>
    <name evidence="12" type="ORF">C8J26_3046</name>
</gene>
<dbReference type="InterPro" id="IPR035965">
    <property type="entry name" value="PAS-like_dom_sf"/>
</dbReference>
<evidence type="ECO:0000313" key="12">
    <source>
        <dbReference type="EMBL" id="PTQ59304.1"/>
    </source>
</evidence>
<keyword evidence="9" id="KW-0472">Membrane</keyword>
<dbReference type="SMART" id="SM00387">
    <property type="entry name" value="HATPase_c"/>
    <property type="match status" value="1"/>
</dbReference>
<feature type="domain" description="PAS" evidence="11">
    <location>
        <begin position="310"/>
        <end position="354"/>
    </location>
</feature>
<keyword evidence="9" id="KW-0812">Transmembrane</keyword>
<dbReference type="EC" id="2.7.13.3" evidence="2"/>
<feature type="transmembrane region" description="Helical" evidence="9">
    <location>
        <begin position="154"/>
        <end position="177"/>
    </location>
</feature>
<keyword evidence="6" id="KW-0418">Kinase</keyword>
<feature type="transmembrane region" description="Helical" evidence="9">
    <location>
        <begin position="21"/>
        <end position="43"/>
    </location>
</feature>
<feature type="transmembrane region" description="Helical" evidence="9">
    <location>
        <begin position="233"/>
        <end position="254"/>
    </location>
</feature>
<dbReference type="PANTHER" id="PTHR43065:SF10">
    <property type="entry name" value="PEROXIDE STRESS-ACTIVATED HISTIDINE KINASE MAK3"/>
    <property type="match status" value="1"/>
</dbReference>
<keyword evidence="9" id="KW-1133">Transmembrane helix</keyword>
<dbReference type="PROSITE" id="PS50109">
    <property type="entry name" value="HIS_KIN"/>
    <property type="match status" value="1"/>
</dbReference>
<dbReference type="InterPro" id="IPR004358">
    <property type="entry name" value="Sig_transdc_His_kin-like_C"/>
</dbReference>
<dbReference type="Proteomes" id="UP000244189">
    <property type="component" value="Unassembled WGS sequence"/>
</dbReference>
<dbReference type="AlphaFoldDB" id="A0A2T5GJ17"/>
<dbReference type="InterPro" id="IPR005467">
    <property type="entry name" value="His_kinase_dom"/>
</dbReference>
<dbReference type="InterPro" id="IPR013767">
    <property type="entry name" value="PAS_fold"/>
</dbReference>
<keyword evidence="3" id="KW-0597">Phosphoprotein</keyword>
<dbReference type="PANTHER" id="PTHR43065">
    <property type="entry name" value="SENSOR HISTIDINE KINASE"/>
    <property type="match status" value="1"/>
</dbReference>
<feature type="transmembrane region" description="Helical" evidence="9">
    <location>
        <begin position="82"/>
        <end position="100"/>
    </location>
</feature>
<dbReference type="Gene3D" id="1.10.287.130">
    <property type="match status" value="1"/>
</dbReference>
<dbReference type="CDD" id="cd00130">
    <property type="entry name" value="PAS"/>
    <property type="match status" value="1"/>
</dbReference>
<evidence type="ECO:0000259" key="10">
    <source>
        <dbReference type="PROSITE" id="PS50109"/>
    </source>
</evidence>
<comment type="caution">
    <text evidence="12">The sequence shown here is derived from an EMBL/GenBank/DDBJ whole genome shotgun (WGS) entry which is preliminary data.</text>
</comment>
<evidence type="ECO:0000256" key="8">
    <source>
        <dbReference type="ARBA" id="ARBA00023012"/>
    </source>
</evidence>
<dbReference type="GO" id="GO:0006355">
    <property type="term" value="P:regulation of DNA-templated transcription"/>
    <property type="evidence" value="ECO:0007669"/>
    <property type="project" value="InterPro"/>
</dbReference>
<dbReference type="Gene3D" id="6.10.250.2580">
    <property type="match status" value="1"/>
</dbReference>
<dbReference type="InterPro" id="IPR000014">
    <property type="entry name" value="PAS"/>
</dbReference>
<dbReference type="Gene3D" id="3.30.565.10">
    <property type="entry name" value="Histidine kinase-like ATPase, C-terminal domain"/>
    <property type="match status" value="1"/>
</dbReference>
<feature type="transmembrane region" description="Helical" evidence="9">
    <location>
        <begin position="129"/>
        <end position="147"/>
    </location>
</feature>
<organism evidence="12 13">
    <name type="scientific">Sphingomonas aurantiaca</name>
    <dbReference type="NCBI Taxonomy" id="185949"/>
    <lineage>
        <taxon>Bacteria</taxon>
        <taxon>Pseudomonadati</taxon>
        <taxon>Pseudomonadota</taxon>
        <taxon>Alphaproteobacteria</taxon>
        <taxon>Sphingomonadales</taxon>
        <taxon>Sphingomonadaceae</taxon>
        <taxon>Sphingomonas</taxon>
    </lineage>
</organism>
<feature type="transmembrane region" description="Helical" evidence="9">
    <location>
        <begin position="189"/>
        <end position="212"/>
    </location>
</feature>
<evidence type="ECO:0000256" key="2">
    <source>
        <dbReference type="ARBA" id="ARBA00012438"/>
    </source>
</evidence>
<dbReference type="SUPFAM" id="SSF55785">
    <property type="entry name" value="PYP-like sensor domain (PAS domain)"/>
    <property type="match status" value="1"/>
</dbReference>
<evidence type="ECO:0000256" key="6">
    <source>
        <dbReference type="ARBA" id="ARBA00022777"/>
    </source>
</evidence>
<dbReference type="Pfam" id="PF02518">
    <property type="entry name" value="HATPase_c"/>
    <property type="match status" value="1"/>
</dbReference>
<dbReference type="Pfam" id="PF00512">
    <property type="entry name" value="HisKA"/>
    <property type="match status" value="1"/>
</dbReference>
<proteinExistence type="predicted"/>
<dbReference type="GO" id="GO:0005524">
    <property type="term" value="F:ATP binding"/>
    <property type="evidence" value="ECO:0007669"/>
    <property type="project" value="UniProtKB-KW"/>
</dbReference>
<keyword evidence="5" id="KW-0547">Nucleotide-binding</keyword>
<dbReference type="EMBL" id="QAOG01000005">
    <property type="protein sequence ID" value="PTQ59304.1"/>
    <property type="molecule type" value="Genomic_DNA"/>
</dbReference>
<evidence type="ECO:0000256" key="5">
    <source>
        <dbReference type="ARBA" id="ARBA00022741"/>
    </source>
</evidence>
<dbReference type="CDD" id="cd00082">
    <property type="entry name" value="HisKA"/>
    <property type="match status" value="1"/>
</dbReference>
<dbReference type="InterPro" id="IPR036890">
    <property type="entry name" value="HATPase_C_sf"/>
</dbReference>
<reference evidence="12 13" key="1">
    <citation type="submission" date="2018-04" db="EMBL/GenBank/DDBJ databases">
        <title>Genomic Encyclopedia of Type Strains, Phase III (KMG-III): the genomes of soil and plant-associated and newly described type strains.</title>
        <authorList>
            <person name="Whitman W."/>
        </authorList>
    </citation>
    <scope>NUCLEOTIDE SEQUENCE [LARGE SCALE GENOMIC DNA]</scope>
    <source>
        <strain evidence="12 13">MA101b</strain>
    </source>
</reference>
<dbReference type="InterPro" id="IPR003594">
    <property type="entry name" value="HATPase_dom"/>
</dbReference>
<dbReference type="SUPFAM" id="SSF55874">
    <property type="entry name" value="ATPase domain of HSP90 chaperone/DNA topoisomerase II/histidine kinase"/>
    <property type="match status" value="1"/>
</dbReference>
<dbReference type="NCBIfam" id="TIGR00229">
    <property type="entry name" value="sensory_box"/>
    <property type="match status" value="1"/>
</dbReference>
<keyword evidence="4" id="KW-0808">Transferase</keyword>
<evidence type="ECO:0000256" key="1">
    <source>
        <dbReference type="ARBA" id="ARBA00000085"/>
    </source>
</evidence>
<dbReference type="PRINTS" id="PR00344">
    <property type="entry name" value="BCTRLSENSOR"/>
</dbReference>
<feature type="transmembrane region" description="Helical" evidence="9">
    <location>
        <begin position="260"/>
        <end position="280"/>
    </location>
</feature>
<keyword evidence="8" id="KW-0902">Two-component regulatory system</keyword>
<feature type="transmembrane region" description="Helical" evidence="9">
    <location>
        <begin position="49"/>
        <end position="70"/>
    </location>
</feature>
<comment type="catalytic activity">
    <reaction evidence="1">
        <text>ATP + protein L-histidine = ADP + protein N-phospho-L-histidine.</text>
        <dbReference type="EC" id="2.7.13.3"/>
    </reaction>
</comment>
<name>A0A2T5GJ17_9SPHN</name>
<protein>
    <recommendedName>
        <fullName evidence="2">histidine kinase</fullName>
        <ecNumber evidence="2">2.7.13.3</ecNumber>
    </recommendedName>
</protein>
<accession>A0A2T5GJ17</accession>
<dbReference type="Pfam" id="PF00989">
    <property type="entry name" value="PAS"/>
    <property type="match status" value="1"/>
</dbReference>
<dbReference type="Gene3D" id="3.30.450.20">
    <property type="entry name" value="PAS domain"/>
    <property type="match status" value="1"/>
</dbReference>
<evidence type="ECO:0000259" key="11">
    <source>
        <dbReference type="PROSITE" id="PS50112"/>
    </source>
</evidence>
<dbReference type="GO" id="GO:0000155">
    <property type="term" value="F:phosphorelay sensor kinase activity"/>
    <property type="evidence" value="ECO:0007669"/>
    <property type="project" value="InterPro"/>
</dbReference>
<dbReference type="PROSITE" id="PS50112">
    <property type="entry name" value="PAS"/>
    <property type="match status" value="1"/>
</dbReference>
<evidence type="ECO:0000256" key="3">
    <source>
        <dbReference type="ARBA" id="ARBA00022553"/>
    </source>
</evidence>
<evidence type="ECO:0000313" key="13">
    <source>
        <dbReference type="Proteomes" id="UP000244189"/>
    </source>
</evidence>
<keyword evidence="7" id="KW-0067">ATP-binding</keyword>
<sequence>MGRHSKHATGAPQLGIARTEPYTLLAIALGGAGLLAWSAGYALPGGFSGAGHAANPLAMLAYMALAGAVIGGGRRWTKRRRLLFAVPLVILTLAMLRQALDMGFGVQSVLGEVWDRPRAAALISEVEPVSMITVATLAMLTAAAAIANRQGRSTTWAVIGLTSVAMGVSIISGIAVITRVEAADAAAQAMLPALLPVAQAIPIGIALLVWRGRFGWSDILALGATPGRMFRRIFPIVILAPALIALFDIFISFGEVLPQLIADIVIAGCNIAIFSALMLWSMAMVSAEHVALAEATKAIRSERESELLEQHELLRSILQTVPSALVVFDEQGTIKAFSASAERIFGHDADQVIGCNVEILATGPGRNSMASHVARYLETGLHDVSDGARPLYARRSDGTTIPIELRLGDMQVGQNRIFTGFWKDISGRLADAERLAAIRGELLHVSRLSAMGEMAAGLAHELNQPLAAMVYFLGAIEHLPDDDTQRERGLALIRMASQQALRTGEIIRRMRTFTSNDDAEARNEPIAEILDDAVAVTFLDGGRYDIQLVFDIDPAAVNVLADRVQIQQVFVNLLRNAMDELSKCPPENRMITITTKLIDSETVAFSVADTGPGIDATMIEQLGMPFLTTKHGTGMGLGLSISRRIIEAHGGTLTAANRPEGGAIFRFTLPHIDV</sequence>
<dbReference type="InterPro" id="IPR036097">
    <property type="entry name" value="HisK_dim/P_sf"/>
</dbReference>
<dbReference type="SMART" id="SM00091">
    <property type="entry name" value="PAS"/>
    <property type="match status" value="1"/>
</dbReference>
<dbReference type="SUPFAM" id="SSF47384">
    <property type="entry name" value="Homodimeric domain of signal transducing histidine kinase"/>
    <property type="match status" value="1"/>
</dbReference>
<feature type="domain" description="Histidine kinase" evidence="10">
    <location>
        <begin position="457"/>
        <end position="673"/>
    </location>
</feature>
<keyword evidence="13" id="KW-1185">Reference proteome</keyword>
<evidence type="ECO:0000256" key="4">
    <source>
        <dbReference type="ARBA" id="ARBA00022679"/>
    </source>
</evidence>
<dbReference type="SMART" id="SM00388">
    <property type="entry name" value="HisKA"/>
    <property type="match status" value="1"/>
</dbReference>
<evidence type="ECO:0000256" key="7">
    <source>
        <dbReference type="ARBA" id="ARBA00022840"/>
    </source>
</evidence>
<evidence type="ECO:0000256" key="9">
    <source>
        <dbReference type="SAM" id="Phobius"/>
    </source>
</evidence>